<accession>A0A6G7BB96</accession>
<evidence type="ECO:0000313" key="3">
    <source>
        <dbReference type="EMBL" id="QIH24444.1"/>
    </source>
</evidence>
<feature type="domain" description="Actin-like protein N-terminal" evidence="1">
    <location>
        <begin position="10"/>
        <end position="189"/>
    </location>
</feature>
<dbReference type="AlphaFoldDB" id="A0A6G7BB96"/>
<dbReference type="CDD" id="cd24023">
    <property type="entry name" value="ASKHA_NBD_ParM_Alp7A-like"/>
    <property type="match status" value="1"/>
</dbReference>
<dbReference type="SUPFAM" id="SSF53067">
    <property type="entry name" value="Actin-like ATPase domain"/>
    <property type="match status" value="2"/>
</dbReference>
<protein>
    <submittedName>
        <fullName evidence="2">ParM/StbA family protein</fullName>
    </submittedName>
</protein>
<dbReference type="Pfam" id="PF17989">
    <property type="entry name" value="ALP_N"/>
    <property type="match status" value="1"/>
</dbReference>
<dbReference type="EMBL" id="CP049229">
    <property type="protein sequence ID" value="QIH24444.1"/>
    <property type="molecule type" value="Genomic_DNA"/>
</dbReference>
<dbReference type="Proteomes" id="UP000501676">
    <property type="component" value="Plasmid pC0210C1"/>
</dbReference>
<evidence type="ECO:0000313" key="2">
    <source>
        <dbReference type="EMBL" id="QIH24441.1"/>
    </source>
</evidence>
<dbReference type="InterPro" id="IPR043129">
    <property type="entry name" value="ATPase_NBD"/>
</dbReference>
<evidence type="ECO:0000259" key="1">
    <source>
        <dbReference type="Pfam" id="PF17989"/>
    </source>
</evidence>
<evidence type="ECO:0000313" key="4">
    <source>
        <dbReference type="Proteomes" id="UP000501676"/>
    </source>
</evidence>
<keyword evidence="2" id="KW-0614">Plasmid</keyword>
<dbReference type="Gene3D" id="3.30.420.40">
    <property type="match status" value="2"/>
</dbReference>
<proteinExistence type="predicted"/>
<gene>
    <name evidence="2" type="ORF">G6Z83_06895</name>
    <name evidence="3" type="ORF">G6Z83_06910</name>
</gene>
<reference evidence="2 4" key="1">
    <citation type="submission" date="2020-02" db="EMBL/GenBank/DDBJ databases">
        <title>Complete genome sequences of six Lactobacillus iners strains isolated from the human vagina.</title>
        <authorList>
            <person name="France M.T."/>
            <person name="Rutt L."/>
            <person name="Narina S."/>
            <person name="Arbaugh S."/>
            <person name="Humphrys M.S."/>
            <person name="Ma B."/>
            <person name="Hayward M.R."/>
            <person name="Relman D."/>
            <person name="Kwon D.S."/>
            <person name="Ravel J."/>
        </authorList>
    </citation>
    <scope>NUCLEOTIDE SEQUENCE [LARGE SCALE GENOMIC DNA]</scope>
    <source>
        <strain evidence="2 4">C0210C1</strain>
        <plasmid evidence="4">pc0210c1</plasmid>
        <plasmid evidence="2">pC0210C1</plasmid>
    </source>
</reference>
<sequence>MKNSLMSVANDLGYGDVKININNTFIKQPSVVAEVQQVTSDPVVSTNDQAVAKVIKNLLNNLDITIDKKRYLVGTAASNSTLPRKAFDINSGSGKANTELALILPLALIAAKKVQEAYDNQEDIFEPLKVDVVMTTALPITEIGFGSSDTRDKFAQRFTAKKHIVILNTFDNPISVTISFKAVSVFKEGEVATAIAIPHGNEDLQKELINDIKKNYPDQAANAEQLIKTAKDVLGIDVGQGTTDLALTTKGKADVYNSESIPEGYGTVLRRAWKFLPRMQNGYSLPDEVSLREILNSEPTNQIDKENKETALEAVQTSVPSLIDRIESGFNDALSANFDLEVVYIFGGGSIPLIKQTDLRNQLAESLKRKRSKALIVWVGEKYAQKLNEMGLKLLVDDLAAQYTNR</sequence>
<organism evidence="2 4">
    <name type="scientific">Lactobacillus iners</name>
    <dbReference type="NCBI Taxonomy" id="147802"/>
    <lineage>
        <taxon>Bacteria</taxon>
        <taxon>Bacillati</taxon>
        <taxon>Bacillota</taxon>
        <taxon>Bacilli</taxon>
        <taxon>Lactobacillales</taxon>
        <taxon>Lactobacillaceae</taxon>
        <taxon>Lactobacillus</taxon>
    </lineage>
</organism>
<dbReference type="InterPro" id="IPR040607">
    <property type="entry name" value="ALP_N"/>
</dbReference>
<dbReference type="EMBL" id="CP049229">
    <property type="protein sequence ID" value="QIH24441.1"/>
    <property type="molecule type" value="Genomic_DNA"/>
</dbReference>
<dbReference type="RefSeq" id="WP_164824140.1">
    <property type="nucleotide sequence ID" value="NZ_CP049229.1"/>
</dbReference>
<geneLocation type="plasmid" evidence="2">
    <name>pC0210C1</name>
</geneLocation>
<name>A0A6G7BB96_9LACO</name>
<geneLocation type="plasmid" evidence="4">
    <name>pc0210c1</name>
</geneLocation>